<dbReference type="EMBL" id="JBGEHV010000004">
    <property type="protein sequence ID" value="MEY8038484.1"/>
    <property type="molecule type" value="Genomic_DNA"/>
</dbReference>
<organism evidence="1 2">
    <name type="scientific">Saccharopolyspora cebuensis</name>
    <dbReference type="NCBI Taxonomy" id="418759"/>
    <lineage>
        <taxon>Bacteria</taxon>
        <taxon>Bacillati</taxon>
        <taxon>Actinomycetota</taxon>
        <taxon>Actinomycetes</taxon>
        <taxon>Pseudonocardiales</taxon>
        <taxon>Pseudonocardiaceae</taxon>
        <taxon>Saccharopolyspora</taxon>
    </lineage>
</organism>
<dbReference type="Pfam" id="PF19397">
    <property type="entry name" value="DUF5972"/>
    <property type="match status" value="1"/>
</dbReference>
<protein>
    <submittedName>
        <fullName evidence="1">Keywimysin-related RiPP</fullName>
    </submittedName>
</protein>
<proteinExistence type="predicted"/>
<dbReference type="InterPro" id="IPR046015">
    <property type="entry name" value="DUF5972"/>
</dbReference>
<evidence type="ECO:0000313" key="2">
    <source>
        <dbReference type="Proteomes" id="UP001564626"/>
    </source>
</evidence>
<dbReference type="Proteomes" id="UP001564626">
    <property type="component" value="Unassembled WGS sequence"/>
</dbReference>
<comment type="caution">
    <text evidence="1">The sequence shown here is derived from an EMBL/GenBank/DDBJ whole genome shotgun (WGS) entry which is preliminary data.</text>
</comment>
<reference evidence="1 2" key="1">
    <citation type="submission" date="2024-08" db="EMBL/GenBank/DDBJ databases">
        <title>Genome mining of Saccharopolyspora cebuensis PGLac3 from Nigerian medicinal plant.</title>
        <authorList>
            <person name="Ezeobiora C.E."/>
            <person name="Igbokwe N.H."/>
            <person name="Amin D.H."/>
            <person name="Mendie U.E."/>
        </authorList>
    </citation>
    <scope>NUCLEOTIDE SEQUENCE [LARGE SCALE GENOMIC DNA]</scope>
    <source>
        <strain evidence="1 2">PGLac3</strain>
    </source>
</reference>
<sequence length="38" mass="4374">MRKSYERPTVRKAGTFSEDTGYFLGAHRDGFGARRTHN</sequence>
<name>A0ABV4CGD0_9PSEU</name>
<dbReference type="RefSeq" id="WP_345367925.1">
    <property type="nucleotide sequence ID" value="NZ_BAABII010000020.1"/>
</dbReference>
<gene>
    <name evidence="1" type="ORF">AB8O55_03680</name>
</gene>
<accession>A0ABV4CGD0</accession>
<keyword evidence="2" id="KW-1185">Reference proteome</keyword>
<evidence type="ECO:0000313" key="1">
    <source>
        <dbReference type="EMBL" id="MEY8038484.1"/>
    </source>
</evidence>
<dbReference type="NCBIfam" id="NF033521">
    <property type="entry name" value="lasso_leader_L3"/>
    <property type="match status" value="1"/>
</dbReference>